<organism evidence="2">
    <name type="scientific">marine sediment metagenome</name>
    <dbReference type="NCBI Taxonomy" id="412755"/>
    <lineage>
        <taxon>unclassified sequences</taxon>
        <taxon>metagenomes</taxon>
        <taxon>ecological metagenomes</taxon>
    </lineage>
</organism>
<accession>X1DUS5</accession>
<dbReference type="InterPro" id="IPR006137">
    <property type="entry name" value="NADH_UbQ_OxRdtase-like_20kDa"/>
</dbReference>
<proteinExistence type="predicted"/>
<dbReference type="Gene3D" id="3.40.50.12280">
    <property type="match status" value="1"/>
</dbReference>
<dbReference type="GO" id="GO:0051536">
    <property type="term" value="F:iron-sulfur cluster binding"/>
    <property type="evidence" value="ECO:0007669"/>
    <property type="project" value="InterPro"/>
</dbReference>
<gene>
    <name evidence="2" type="ORF">S01H4_66579</name>
</gene>
<evidence type="ECO:0000259" key="1">
    <source>
        <dbReference type="Pfam" id="PF01058"/>
    </source>
</evidence>
<comment type="caution">
    <text evidence="2">The sequence shown here is derived from an EMBL/GenBank/DDBJ whole genome shotgun (WGS) entry which is preliminary data.</text>
</comment>
<sequence>KEMKSTLEDLYNSTEDKKVVIAVGSCAINGPISRQNFISTTS</sequence>
<reference evidence="2" key="1">
    <citation type="journal article" date="2014" name="Front. Microbiol.">
        <title>High frequency of phylogenetically diverse reductive dehalogenase-homologous genes in deep subseafloor sedimentary metagenomes.</title>
        <authorList>
            <person name="Kawai M."/>
            <person name="Futagami T."/>
            <person name="Toyoda A."/>
            <person name="Takaki Y."/>
            <person name="Nishi S."/>
            <person name="Hori S."/>
            <person name="Arai W."/>
            <person name="Tsubouchi T."/>
            <person name="Morono Y."/>
            <person name="Uchiyama I."/>
            <person name="Ito T."/>
            <person name="Fujiyama A."/>
            <person name="Inagaki F."/>
            <person name="Takami H."/>
        </authorList>
    </citation>
    <scope>NUCLEOTIDE SEQUENCE</scope>
    <source>
        <strain evidence="2">Expedition CK06-06</strain>
    </source>
</reference>
<feature type="non-terminal residue" evidence="2">
    <location>
        <position position="1"/>
    </location>
</feature>
<feature type="domain" description="NADH:ubiquinone oxidoreductase-like 20kDa subunit" evidence="1">
    <location>
        <begin position="2"/>
        <end position="35"/>
    </location>
</feature>
<name>X1DUS5_9ZZZZ</name>
<protein>
    <recommendedName>
        <fullName evidence="1">NADH:ubiquinone oxidoreductase-like 20kDa subunit domain-containing protein</fullName>
    </recommendedName>
</protein>
<dbReference type="Pfam" id="PF01058">
    <property type="entry name" value="Oxidored_q6"/>
    <property type="match status" value="1"/>
</dbReference>
<dbReference type="SUPFAM" id="SSF56770">
    <property type="entry name" value="HydA/Nqo6-like"/>
    <property type="match status" value="1"/>
</dbReference>
<evidence type="ECO:0000313" key="2">
    <source>
        <dbReference type="EMBL" id="GAH24786.1"/>
    </source>
</evidence>
<dbReference type="AlphaFoldDB" id="X1DUS5"/>
<dbReference type="EMBL" id="BART01041316">
    <property type="protein sequence ID" value="GAH24786.1"/>
    <property type="molecule type" value="Genomic_DNA"/>
</dbReference>